<dbReference type="EMBL" id="AUWU02000006">
    <property type="protein sequence ID" value="KAH0572383.1"/>
    <property type="molecule type" value="Genomic_DNA"/>
</dbReference>
<sequence>MILLGKGCQNIVFTDNTWIYRIAHVNLLYPRFCIYSEFHNSFTPFHDDSILKKCEALANQKLNSLTRKLQVKTMKCIIIKPKSPALYKNDQLFNYTKRAKNINAHDSQKLLFLLKTRQNPQFQLQKMGKYIQLIDCDLDLGAIYLNNPNIAKICTLLLDFYSFYNGFLIQLNEFYSYIHSESYEPYFLETQNFISMVLNKNTLDLKNTFQNRQILFQAMKSIADASIICYSDHVELIDIEMKCMKNKWNNWWKVYEQ</sequence>
<evidence type="ECO:0000313" key="3">
    <source>
        <dbReference type="Proteomes" id="UP000018208"/>
    </source>
</evidence>
<keyword evidence="3" id="KW-1185">Reference proteome</keyword>
<reference evidence="2" key="2">
    <citation type="submission" date="2020-12" db="EMBL/GenBank/DDBJ databases">
        <title>New Spironucleus salmonicida genome in near-complete chromosomes.</title>
        <authorList>
            <person name="Xu F."/>
            <person name="Kurt Z."/>
            <person name="Jimenez-Gonzalez A."/>
            <person name="Astvaldsson A."/>
            <person name="Andersson J.O."/>
            <person name="Svard S.G."/>
        </authorList>
    </citation>
    <scope>NUCLEOTIDE SEQUENCE</scope>
    <source>
        <strain evidence="2">ATCC 50377</strain>
    </source>
</reference>
<name>V6LAG2_9EUKA</name>
<dbReference type="EMBL" id="KI546170">
    <property type="protein sequence ID" value="EST41445.1"/>
    <property type="molecule type" value="Genomic_DNA"/>
</dbReference>
<dbReference type="Proteomes" id="UP000018208">
    <property type="component" value="Unassembled WGS sequence"/>
</dbReference>
<proteinExistence type="predicted"/>
<organism evidence="1">
    <name type="scientific">Spironucleus salmonicida</name>
    <dbReference type="NCBI Taxonomy" id="348837"/>
    <lineage>
        <taxon>Eukaryota</taxon>
        <taxon>Metamonada</taxon>
        <taxon>Diplomonadida</taxon>
        <taxon>Hexamitidae</taxon>
        <taxon>Hexamitinae</taxon>
        <taxon>Spironucleus</taxon>
    </lineage>
</organism>
<accession>V6LAG2</accession>
<dbReference type="AlphaFoldDB" id="V6LAG2"/>
<evidence type="ECO:0000313" key="1">
    <source>
        <dbReference type="EMBL" id="EST41445.1"/>
    </source>
</evidence>
<reference evidence="1 2" key="1">
    <citation type="journal article" date="2014" name="PLoS Genet.">
        <title>The Genome of Spironucleus salmonicida Highlights a Fish Pathogen Adapted to Fluctuating Environments.</title>
        <authorList>
            <person name="Xu F."/>
            <person name="Jerlstrom-Hultqvist J."/>
            <person name="Einarsson E."/>
            <person name="Astvaldsson A."/>
            <person name="Svard S.G."/>
            <person name="Andersson J.O."/>
        </authorList>
    </citation>
    <scope>NUCLEOTIDE SEQUENCE</scope>
    <source>
        <strain evidence="2">ATCC 50377</strain>
    </source>
</reference>
<protein>
    <submittedName>
        <fullName evidence="1">Uncharacterized protein</fullName>
    </submittedName>
</protein>
<evidence type="ECO:0000313" key="2">
    <source>
        <dbReference type="EMBL" id="KAH0572383.1"/>
    </source>
</evidence>
<dbReference type="VEuPathDB" id="GiardiaDB:SS50377_26593"/>
<gene>
    <name evidence="1" type="ORF">SS50377_19163</name>
    <name evidence="2" type="ORF">SS50377_26593</name>
</gene>